<feature type="chain" id="PRO_5011653576" evidence="2">
    <location>
        <begin position="23"/>
        <end position="522"/>
    </location>
</feature>
<evidence type="ECO:0000256" key="1">
    <source>
        <dbReference type="SAM" id="Coils"/>
    </source>
</evidence>
<dbReference type="EMBL" id="FOXQ01000010">
    <property type="protein sequence ID" value="SFQ37706.1"/>
    <property type="molecule type" value="Genomic_DNA"/>
</dbReference>
<reference evidence="3 4" key="1">
    <citation type="submission" date="2016-10" db="EMBL/GenBank/DDBJ databases">
        <authorList>
            <person name="de Groot N.N."/>
        </authorList>
    </citation>
    <scope>NUCLEOTIDE SEQUENCE [LARGE SCALE GENOMIC DNA]</scope>
    <source>
        <strain evidence="3 4">DSM 28286</strain>
    </source>
</reference>
<dbReference type="Proteomes" id="UP000199031">
    <property type="component" value="Unassembled WGS sequence"/>
</dbReference>
<sequence length="522" mass="58517">MVMRKKLILPVLFILFCAISHAQSLGWMMGTWKGTGGIIQIDDVSGGSFSGTKTSGINNHKITTAISGAFRGRGLYLEDGEVLRGEGQPTSQGYDCSACTPVTKIVIKQDSLVLVNSISNCDEKCNGETFFYRLLTEYDSATQRYLVDRFGRPSDIIGFRPRRPQEDIPVASNDNNEPLKNDVVPNAAINDAAEKEKRIKDSLDNIARIRQQQIKDSTLFAQQKKRDKEITDSLNLAKQKEQQRIQDLLDNVARIRQQQIADSILLAQKNKRQQEITDSLNLAKQKEQQRIQDSLDNVARIRQQQIADSIVLAQQKKREKEIADSLNLVQQKEQQRIQDSLDNVARIRQQQINDSTLLAQQKRRQQQIADSLAAVHKQQYADSLQQAALAKTVPPSAADSSSSGKALTTRTNVLLGTYHITSPDILIELFDNAEIDGDRVSVYHNDTLIVSNEMLDKKPITLNIHADTASREHEFVLVAENLGSIPPNSALMRITAGKQSYRLSVKTDMKTNARIVFYYDGK</sequence>
<keyword evidence="4" id="KW-1185">Reference proteome</keyword>
<protein>
    <submittedName>
        <fullName evidence="3">Uncharacterized protein</fullName>
    </submittedName>
</protein>
<feature type="coiled-coil region" evidence="1">
    <location>
        <begin position="192"/>
        <end position="258"/>
    </location>
</feature>
<keyword evidence="2" id="KW-0732">Signal</keyword>
<dbReference type="STRING" id="1465490.SAMN05444277_11067"/>
<evidence type="ECO:0000313" key="3">
    <source>
        <dbReference type="EMBL" id="SFQ37706.1"/>
    </source>
</evidence>
<organism evidence="3 4">
    <name type="scientific">Parafilimonas terrae</name>
    <dbReference type="NCBI Taxonomy" id="1465490"/>
    <lineage>
        <taxon>Bacteria</taxon>
        <taxon>Pseudomonadati</taxon>
        <taxon>Bacteroidota</taxon>
        <taxon>Chitinophagia</taxon>
        <taxon>Chitinophagales</taxon>
        <taxon>Chitinophagaceae</taxon>
        <taxon>Parafilimonas</taxon>
    </lineage>
</organism>
<proteinExistence type="predicted"/>
<evidence type="ECO:0000313" key="4">
    <source>
        <dbReference type="Proteomes" id="UP000199031"/>
    </source>
</evidence>
<gene>
    <name evidence="3" type="ORF">SAMN05444277_11067</name>
</gene>
<dbReference type="AlphaFoldDB" id="A0A1I5Y0L1"/>
<accession>A0A1I5Y0L1</accession>
<name>A0A1I5Y0L1_9BACT</name>
<keyword evidence="1" id="KW-0175">Coiled coil</keyword>
<feature type="signal peptide" evidence="2">
    <location>
        <begin position="1"/>
        <end position="22"/>
    </location>
</feature>
<evidence type="ECO:0000256" key="2">
    <source>
        <dbReference type="SAM" id="SignalP"/>
    </source>
</evidence>